<protein>
    <submittedName>
        <fullName evidence="7">Putative metalloprotease</fullName>
    </submittedName>
</protein>
<evidence type="ECO:0000259" key="6">
    <source>
        <dbReference type="PROSITE" id="PS50215"/>
    </source>
</evidence>
<dbReference type="Pfam" id="PF01421">
    <property type="entry name" value="Reprolysin"/>
    <property type="match status" value="1"/>
</dbReference>
<evidence type="ECO:0000256" key="1">
    <source>
        <dbReference type="ARBA" id="ARBA00022670"/>
    </source>
</evidence>
<dbReference type="Gene3D" id="3.40.1620.60">
    <property type="match status" value="1"/>
</dbReference>
<evidence type="ECO:0000256" key="4">
    <source>
        <dbReference type="ARBA" id="ARBA00023049"/>
    </source>
</evidence>
<dbReference type="AlphaFoldDB" id="A0A0K8RJM7"/>
<keyword evidence="5" id="KW-0479">Metal-binding</keyword>
<keyword evidence="3 5" id="KW-0862">Zinc</keyword>
<feature type="domain" description="Peptidase M12B" evidence="6">
    <location>
        <begin position="181"/>
        <end position="407"/>
    </location>
</feature>
<dbReference type="GO" id="GO:0006509">
    <property type="term" value="P:membrane protein ectodomain proteolysis"/>
    <property type="evidence" value="ECO:0007669"/>
    <property type="project" value="TreeGrafter"/>
</dbReference>
<dbReference type="GO" id="GO:0004222">
    <property type="term" value="F:metalloendopeptidase activity"/>
    <property type="evidence" value="ECO:0007669"/>
    <property type="project" value="InterPro"/>
</dbReference>
<feature type="binding site" evidence="5">
    <location>
        <position position="336"/>
    </location>
    <ligand>
        <name>Zn(2+)</name>
        <dbReference type="ChEBI" id="CHEBI:29105"/>
        <note>catalytic</note>
    </ligand>
</feature>
<organism evidence="7">
    <name type="scientific">Ixodes ricinus</name>
    <name type="common">Common tick</name>
    <name type="synonym">Acarus ricinus</name>
    <dbReference type="NCBI Taxonomy" id="34613"/>
    <lineage>
        <taxon>Eukaryota</taxon>
        <taxon>Metazoa</taxon>
        <taxon>Ecdysozoa</taxon>
        <taxon>Arthropoda</taxon>
        <taxon>Chelicerata</taxon>
        <taxon>Arachnida</taxon>
        <taxon>Acari</taxon>
        <taxon>Parasitiformes</taxon>
        <taxon>Ixodida</taxon>
        <taxon>Ixodoidea</taxon>
        <taxon>Ixodidae</taxon>
        <taxon>Ixodinae</taxon>
        <taxon>Ixodes</taxon>
    </lineage>
</organism>
<dbReference type="GO" id="GO:0046872">
    <property type="term" value="F:metal ion binding"/>
    <property type="evidence" value="ECO:0007669"/>
    <property type="project" value="UniProtKB-KW"/>
</dbReference>
<keyword evidence="4 7" id="KW-0482">Metalloprotease</keyword>
<dbReference type="PANTHER" id="PTHR11905:SF159">
    <property type="entry name" value="ADAM METALLOPROTEASE"/>
    <property type="match status" value="1"/>
</dbReference>
<dbReference type="PROSITE" id="PS50215">
    <property type="entry name" value="ADAM_MEPRO"/>
    <property type="match status" value="1"/>
</dbReference>
<evidence type="ECO:0000256" key="2">
    <source>
        <dbReference type="ARBA" id="ARBA00022801"/>
    </source>
</evidence>
<dbReference type="InterPro" id="IPR024079">
    <property type="entry name" value="MetalloPept_cat_dom_sf"/>
</dbReference>
<keyword evidence="1 7" id="KW-0645">Protease</keyword>
<evidence type="ECO:0000256" key="5">
    <source>
        <dbReference type="PROSITE-ProRule" id="PRU00276"/>
    </source>
</evidence>
<reference evidence="7" key="1">
    <citation type="submission" date="2012-12" db="EMBL/GenBank/DDBJ databases">
        <title>Identification and characterization of a phenylalanine ammonia-lyase gene family in Isatis indigotica Fort.</title>
        <authorList>
            <person name="Liu Q."/>
            <person name="Chen J."/>
            <person name="Zhou X."/>
            <person name="Di P."/>
            <person name="Xiao Y."/>
            <person name="Xuan H."/>
            <person name="Zhang L."/>
            <person name="Chen W."/>
        </authorList>
    </citation>
    <scope>NUCLEOTIDE SEQUENCE</scope>
    <source>
        <tissue evidence="7">Salivary gland</tissue>
    </source>
</reference>
<dbReference type="Gene3D" id="3.40.390.10">
    <property type="entry name" value="Collagenase (Catalytic Domain)"/>
    <property type="match status" value="1"/>
</dbReference>
<evidence type="ECO:0000313" key="7">
    <source>
        <dbReference type="EMBL" id="JAA70734.1"/>
    </source>
</evidence>
<evidence type="ECO:0000256" key="3">
    <source>
        <dbReference type="ARBA" id="ARBA00022833"/>
    </source>
</evidence>
<dbReference type="PANTHER" id="PTHR11905">
    <property type="entry name" value="ADAM A DISINTEGRIN AND METALLOPROTEASE DOMAIN"/>
    <property type="match status" value="1"/>
</dbReference>
<keyword evidence="2" id="KW-0378">Hydrolase</keyword>
<accession>A0A0K8RJM7</accession>
<feature type="binding site" evidence="5">
    <location>
        <position position="346"/>
    </location>
    <ligand>
        <name>Zn(2+)</name>
        <dbReference type="ChEBI" id="CHEBI:29105"/>
        <note>catalytic</note>
    </ligand>
</feature>
<proteinExistence type="evidence at transcript level"/>
<feature type="binding site" evidence="5">
    <location>
        <position position="340"/>
    </location>
    <ligand>
        <name>Zn(2+)</name>
        <dbReference type="ChEBI" id="CHEBI:29105"/>
        <note>catalytic</note>
    </ligand>
</feature>
<name>A0A0K8RJM7_IXORI</name>
<sequence length="508" mass="57276">MLRYVILCVVSTLIKEASPKGPAKEYIAYPRLLEERGRNGEKLLHIKDGLTLRLEKISSLGETFVFTERNGPQIFRRHINPKELQDGLFEDKRQLAAVSVKHTNKGVEIDGMLSPTLRISPLPFMARSEYGSIAHNVSEMKVHADYNHDYILQPESVLKGRALKNYYIRPTPKPVNIPAVFEIEMKLVVDQHHHRHFESFEELIKYLLLLITMMSHRYQEVTFPEVRFLLTEVEMDNGTFYSSTIYGTDPIQPNGKHKLFLNAETTMNKLVQTQGSSEADVVVLLTGMDITGVTNKGQNPNLAGRAYVGAVCAVTYKVGVVEDVATTYSGVSVLAHELGHALGMPHDGESPQWPDPGNTWTQCKASDEYLMAPIDGGRNNGYLSRCSIAAFRAFVKTLSAVCFFVKSKEKHSQIPQELPGITMNATTLCKRTYSTFKYVSSHITTQLQVRCKIQCCIQDLGYCYLKNMIDGMSCGVSKTCLRHRCANRGSSRGLLHKKLLRNRRQRRN</sequence>
<dbReference type="EMBL" id="GADI01003074">
    <property type="protein sequence ID" value="JAA70734.1"/>
    <property type="molecule type" value="mRNA"/>
</dbReference>
<feature type="active site" evidence="5">
    <location>
        <position position="337"/>
    </location>
</feature>
<dbReference type="InterPro" id="IPR001590">
    <property type="entry name" value="Peptidase_M12B"/>
</dbReference>
<dbReference type="SUPFAM" id="SSF55486">
    <property type="entry name" value="Metalloproteases ('zincins'), catalytic domain"/>
    <property type="match status" value="1"/>
</dbReference>
<comment type="caution">
    <text evidence="5">Lacks conserved residue(s) required for the propagation of feature annotation.</text>
</comment>